<dbReference type="InterPro" id="IPR052911">
    <property type="entry name" value="Corrinoid_activation_enz"/>
</dbReference>
<proteinExistence type="predicted"/>
<dbReference type="SUPFAM" id="SSF53067">
    <property type="entry name" value="Actin-like ATPase domain"/>
    <property type="match status" value="1"/>
</dbReference>
<dbReference type="Gene3D" id="3.10.20.30">
    <property type="match status" value="1"/>
</dbReference>
<dbReference type="AlphaFoldDB" id="A0A419T8K1"/>
<dbReference type="Gene3D" id="3.10.20.880">
    <property type="match status" value="1"/>
</dbReference>
<dbReference type="InterPro" id="IPR041414">
    <property type="entry name" value="Raco-like_middle"/>
</dbReference>
<dbReference type="PROSITE" id="PS51085">
    <property type="entry name" value="2FE2S_FER_2"/>
    <property type="match status" value="1"/>
</dbReference>
<evidence type="ECO:0000313" key="3">
    <source>
        <dbReference type="Proteomes" id="UP000284177"/>
    </source>
</evidence>
<protein>
    <submittedName>
        <fullName evidence="2">Ferredoxin</fullName>
    </submittedName>
</protein>
<dbReference type="SUPFAM" id="SSF54292">
    <property type="entry name" value="2Fe-2S ferredoxin-like"/>
    <property type="match status" value="1"/>
</dbReference>
<sequence>MVKVTFKPKNIQIEAKVGENLLEVARRADVFIDAPCNGNGSCGKCKVKILKGKVDSKKSHHIKENEWKNGWVLACVTKVIEDIEVEVPENESSCMKGMKIEDLSSPKDREIFQRAINKILENGMEFRSYVRKDYIEIPQPTLDDNISDWDRIKRSIRNDLGYSKVFCRLPILRRLPHILRESNYKVTITHIPRGGNRTTIVNIEQGDTTDRLYGVAVDIGTTSVAACLVDLYEGKLLAKASSGNAQMQYGADVINRIIYATKNNGLEKLNKAVINDTINPLLRKMYLDSGVGKDEVIAFVAAGNTTMCHLLLGVYPDYLRREPYIPAFVRSPFIKASELGIDVNPETFLYITPSVASYVGGDITAGVLSSGMWSSEENVLFVDLGTNGEIVFGNKDFFVTCACSSGPAFEGGEISCGMRAASGAIEKIVIDKKTYDVKLDIINSKKPKGICGSGLIHLIAEMMIAGIIDRKGRINRNIEHPRIRFDENDIGEFVVAFKEDWDIEEDITITEIDIDNFIKAKGAVYSGISTLLLSLGMDFDTIDKVYIAGGIGNSISIKKSIQIGLFPDIPEEKFSYIGNSSLIGCYLTLMSEDARLKMEDVANQMTYIELSAHPGYMDEFVSACFLPHTNIERFPSVEKIL</sequence>
<dbReference type="InterPro" id="IPR027980">
    <property type="entry name" value="RACo_C"/>
</dbReference>
<evidence type="ECO:0000313" key="2">
    <source>
        <dbReference type="EMBL" id="RKD33785.1"/>
    </source>
</evidence>
<dbReference type="Pfam" id="PF14574">
    <property type="entry name" value="RACo_C_ter"/>
    <property type="match status" value="1"/>
</dbReference>
<dbReference type="InterPro" id="IPR001041">
    <property type="entry name" value="2Fe-2S_ferredoxin-type"/>
</dbReference>
<dbReference type="Pfam" id="PF17650">
    <property type="entry name" value="RACo_linker"/>
    <property type="match status" value="1"/>
</dbReference>
<organism evidence="2 3">
    <name type="scientific">Thermohalobacter berrensis</name>
    <dbReference type="NCBI Taxonomy" id="99594"/>
    <lineage>
        <taxon>Bacteria</taxon>
        <taxon>Bacillati</taxon>
        <taxon>Bacillota</taxon>
        <taxon>Tissierellia</taxon>
        <taxon>Tissierellales</taxon>
        <taxon>Thermohalobacteraceae</taxon>
        <taxon>Thermohalobacter</taxon>
    </lineage>
</organism>
<dbReference type="InterPro" id="IPR012675">
    <property type="entry name" value="Beta-grasp_dom_sf"/>
</dbReference>
<reference evidence="2 3" key="1">
    <citation type="submission" date="2016-08" db="EMBL/GenBank/DDBJ databases">
        <title>Novel Firmicutes and Novel Genomes.</title>
        <authorList>
            <person name="Poppleton D.I."/>
            <person name="Gribaldo S."/>
        </authorList>
    </citation>
    <scope>NUCLEOTIDE SEQUENCE [LARGE SCALE GENOMIC DNA]</scope>
    <source>
        <strain evidence="2 3">CTT3</strain>
    </source>
</reference>
<dbReference type="InterPro" id="IPR043129">
    <property type="entry name" value="ATPase_NBD"/>
</dbReference>
<dbReference type="GO" id="GO:0051536">
    <property type="term" value="F:iron-sulfur cluster binding"/>
    <property type="evidence" value="ECO:0007669"/>
    <property type="project" value="InterPro"/>
</dbReference>
<dbReference type="Pfam" id="PF17651">
    <property type="entry name" value="Raco_middle"/>
    <property type="match status" value="1"/>
</dbReference>
<dbReference type="Proteomes" id="UP000284177">
    <property type="component" value="Unassembled WGS sequence"/>
</dbReference>
<dbReference type="Gene3D" id="3.30.420.480">
    <property type="entry name" value="Domain of unknown function (DUF4445)"/>
    <property type="match status" value="1"/>
</dbReference>
<dbReference type="OrthoDB" id="9810588at2"/>
<dbReference type="InterPro" id="IPR040506">
    <property type="entry name" value="RACo_linker"/>
</dbReference>
<dbReference type="InterPro" id="IPR036010">
    <property type="entry name" value="2Fe-2S_ferredoxin-like_sf"/>
</dbReference>
<dbReference type="EMBL" id="MCIB01000004">
    <property type="protein sequence ID" value="RKD33785.1"/>
    <property type="molecule type" value="Genomic_DNA"/>
</dbReference>
<comment type="caution">
    <text evidence="2">The sequence shown here is derived from an EMBL/GenBank/DDBJ whole genome shotgun (WGS) entry which is preliminary data.</text>
</comment>
<evidence type="ECO:0000259" key="1">
    <source>
        <dbReference type="PROSITE" id="PS51085"/>
    </source>
</evidence>
<dbReference type="Pfam" id="PF00111">
    <property type="entry name" value="Fer2"/>
    <property type="match status" value="1"/>
</dbReference>
<accession>A0A419T8K1</accession>
<dbReference type="PANTHER" id="PTHR42895">
    <property type="entry name" value="IRON-SULFUR CLUSTER-BINDING PROTEIN-RELATED"/>
    <property type="match status" value="1"/>
</dbReference>
<dbReference type="NCBIfam" id="NF040756">
    <property type="entry name" value="corr_regen_AcsV"/>
    <property type="match status" value="1"/>
</dbReference>
<dbReference type="CDD" id="cd00207">
    <property type="entry name" value="fer2"/>
    <property type="match status" value="1"/>
</dbReference>
<dbReference type="PANTHER" id="PTHR42895:SF2">
    <property type="entry name" value="IRON-SULFUR CLUSTER PROTEIN"/>
    <property type="match status" value="1"/>
</dbReference>
<name>A0A419T8K1_9FIRM</name>
<feature type="domain" description="2Fe-2S ferredoxin-type" evidence="1">
    <location>
        <begin position="2"/>
        <end position="91"/>
    </location>
</feature>
<dbReference type="RefSeq" id="WP_120167547.1">
    <property type="nucleotide sequence ID" value="NZ_MCIB01000004.1"/>
</dbReference>
<gene>
    <name evidence="2" type="ORF">BET03_08665</name>
</gene>
<keyword evidence="3" id="KW-1185">Reference proteome</keyword>
<dbReference type="InterPro" id="IPR042259">
    <property type="entry name" value="Raco-like_middle_sf"/>
</dbReference>